<comment type="caution">
    <text evidence="2">The sequence shown here is derived from an EMBL/GenBank/DDBJ whole genome shotgun (WGS) entry which is preliminary data.</text>
</comment>
<organism evidence="2 3">
    <name type="scientific">Tubulinosema ratisbonensis</name>
    <dbReference type="NCBI Taxonomy" id="291195"/>
    <lineage>
        <taxon>Eukaryota</taxon>
        <taxon>Fungi</taxon>
        <taxon>Fungi incertae sedis</taxon>
        <taxon>Microsporidia</taxon>
        <taxon>Tubulinosematoidea</taxon>
        <taxon>Tubulinosematidae</taxon>
        <taxon>Tubulinosema</taxon>
    </lineage>
</organism>
<protein>
    <submittedName>
        <fullName evidence="2">Uncharacterized protein</fullName>
    </submittedName>
</protein>
<evidence type="ECO:0000313" key="3">
    <source>
        <dbReference type="Proteomes" id="UP000282876"/>
    </source>
</evidence>
<gene>
    <name evidence="2" type="ORF">TUBRATIS_22340</name>
</gene>
<sequence length="193" mass="21021">MKIKNLQTVTNLTEERTNLDLTTPLVNNNAIELSKIASVHEDIKSNTSYTEINNREISQVLDEVNSTKSDDIITSINTPINKNVDQGRDPGSFIPPSMGKSIGKAASEGLESFVDSSSSVKKLSNSVPNLLSKGLGIFTGSNKKPDLSANPLSSNQNMINKSKNYNNGKTNDESTNKSNLLENKKNKEYISTT</sequence>
<feature type="region of interest" description="Disordered" evidence="1">
    <location>
        <begin position="142"/>
        <end position="193"/>
    </location>
</feature>
<accession>A0A437AJQ7</accession>
<dbReference type="AlphaFoldDB" id="A0A437AJQ7"/>
<proteinExistence type="predicted"/>
<evidence type="ECO:0000313" key="2">
    <source>
        <dbReference type="EMBL" id="RVD91317.1"/>
    </source>
</evidence>
<feature type="compositionally biased region" description="Basic and acidic residues" evidence="1">
    <location>
        <begin position="182"/>
        <end position="193"/>
    </location>
</feature>
<dbReference type="EMBL" id="RCSS01000571">
    <property type="protein sequence ID" value="RVD91317.1"/>
    <property type="molecule type" value="Genomic_DNA"/>
</dbReference>
<dbReference type="Proteomes" id="UP000282876">
    <property type="component" value="Unassembled WGS sequence"/>
</dbReference>
<feature type="compositionally biased region" description="Polar residues" evidence="1">
    <location>
        <begin position="150"/>
        <end position="169"/>
    </location>
</feature>
<dbReference type="VEuPathDB" id="MicrosporidiaDB:TUBRATIS_22340"/>
<keyword evidence="3" id="KW-1185">Reference proteome</keyword>
<reference evidence="2 3" key="1">
    <citation type="submission" date="2018-10" db="EMBL/GenBank/DDBJ databases">
        <title>Draft genome sequence of the microsporidian Tubulinosema ratisbonensis.</title>
        <authorList>
            <person name="Polonais V."/>
            <person name="Peyretaillade E."/>
            <person name="Niehus S."/>
            <person name="Wawrzyniak I."/>
            <person name="Franchet A."/>
            <person name="Gaspin C."/>
            <person name="Reichstadt M."/>
            <person name="Belser C."/>
            <person name="Labadie K."/>
            <person name="Delbac F."/>
            <person name="Ferrandon D."/>
        </authorList>
    </citation>
    <scope>NUCLEOTIDE SEQUENCE [LARGE SCALE GENOMIC DNA]</scope>
    <source>
        <strain evidence="2 3">Franzen</strain>
    </source>
</reference>
<evidence type="ECO:0000256" key="1">
    <source>
        <dbReference type="SAM" id="MobiDB-lite"/>
    </source>
</evidence>
<feature type="non-terminal residue" evidence="2">
    <location>
        <position position="193"/>
    </location>
</feature>
<name>A0A437AJQ7_9MICR</name>